<dbReference type="NCBIfam" id="TIGR00711">
    <property type="entry name" value="efflux_EmrB"/>
    <property type="match status" value="1"/>
</dbReference>
<dbReference type="InterPro" id="IPR020846">
    <property type="entry name" value="MFS_dom"/>
</dbReference>
<name>A0A109JB43_9BRAD</name>
<evidence type="ECO:0000256" key="6">
    <source>
        <dbReference type="ARBA" id="ARBA00023136"/>
    </source>
</evidence>
<dbReference type="GO" id="GO:0022857">
    <property type="term" value="F:transmembrane transporter activity"/>
    <property type="evidence" value="ECO:0007669"/>
    <property type="project" value="InterPro"/>
</dbReference>
<feature type="transmembrane region" description="Helical" evidence="7">
    <location>
        <begin position="94"/>
        <end position="113"/>
    </location>
</feature>
<feature type="transmembrane region" description="Helical" evidence="7">
    <location>
        <begin position="293"/>
        <end position="312"/>
    </location>
</feature>
<feature type="transmembrane region" description="Helical" evidence="7">
    <location>
        <begin position="324"/>
        <end position="349"/>
    </location>
</feature>
<feature type="transmembrane region" description="Helical" evidence="7">
    <location>
        <begin position="356"/>
        <end position="377"/>
    </location>
</feature>
<feature type="transmembrane region" description="Helical" evidence="7">
    <location>
        <begin position="253"/>
        <end position="272"/>
    </location>
</feature>
<keyword evidence="6 7" id="KW-0472">Membrane</keyword>
<dbReference type="Proteomes" id="UP000057737">
    <property type="component" value="Unassembled WGS sequence"/>
</dbReference>
<feature type="transmembrane region" description="Helical" evidence="7">
    <location>
        <begin position="66"/>
        <end position="87"/>
    </location>
</feature>
<keyword evidence="3" id="KW-1003">Cell membrane</keyword>
<evidence type="ECO:0000256" key="2">
    <source>
        <dbReference type="ARBA" id="ARBA00022448"/>
    </source>
</evidence>
<dbReference type="Gene3D" id="1.20.1250.20">
    <property type="entry name" value="MFS general substrate transporter like domains"/>
    <property type="match status" value="1"/>
</dbReference>
<organism evidence="9 10">
    <name type="scientific">Bradyrhizobium macuxiense</name>
    <dbReference type="NCBI Taxonomy" id="1755647"/>
    <lineage>
        <taxon>Bacteria</taxon>
        <taxon>Pseudomonadati</taxon>
        <taxon>Pseudomonadota</taxon>
        <taxon>Alphaproteobacteria</taxon>
        <taxon>Hyphomicrobiales</taxon>
        <taxon>Nitrobacteraceae</taxon>
        <taxon>Bradyrhizobium</taxon>
    </lineage>
</organism>
<evidence type="ECO:0000313" key="9">
    <source>
        <dbReference type="EMBL" id="KWV45629.1"/>
    </source>
</evidence>
<comment type="caution">
    <text evidence="9">The sequence shown here is derived from an EMBL/GenBank/DDBJ whole genome shotgun (WGS) entry which is preliminary data.</text>
</comment>
<feature type="transmembrane region" description="Helical" evidence="7">
    <location>
        <begin position="508"/>
        <end position="529"/>
    </location>
</feature>
<protein>
    <submittedName>
        <fullName evidence="9">Disulfide bond formation protein DsbA</fullName>
    </submittedName>
</protein>
<feature type="transmembrane region" description="Helical" evidence="7">
    <location>
        <begin position="153"/>
        <end position="174"/>
    </location>
</feature>
<proteinExistence type="predicted"/>
<evidence type="ECO:0000256" key="3">
    <source>
        <dbReference type="ARBA" id="ARBA00022475"/>
    </source>
</evidence>
<dbReference type="RefSeq" id="WP_066515352.1">
    <property type="nucleotide sequence ID" value="NZ_LNCU01000122.1"/>
</dbReference>
<dbReference type="Gene3D" id="1.20.1720.10">
    <property type="entry name" value="Multidrug resistance protein D"/>
    <property type="match status" value="1"/>
</dbReference>
<dbReference type="InterPro" id="IPR004638">
    <property type="entry name" value="EmrB-like"/>
</dbReference>
<comment type="subcellular location">
    <subcellularLocation>
        <location evidence="1">Cell membrane</location>
        <topology evidence="1">Multi-pass membrane protein</topology>
    </subcellularLocation>
</comment>
<evidence type="ECO:0000256" key="4">
    <source>
        <dbReference type="ARBA" id="ARBA00022692"/>
    </source>
</evidence>
<dbReference type="EMBL" id="LNCU01000122">
    <property type="protein sequence ID" value="KWV45629.1"/>
    <property type="molecule type" value="Genomic_DNA"/>
</dbReference>
<dbReference type="CDD" id="cd17503">
    <property type="entry name" value="MFS_LmrB_MDR_like"/>
    <property type="match status" value="1"/>
</dbReference>
<keyword evidence="5 7" id="KW-1133">Transmembrane helix</keyword>
<dbReference type="OrthoDB" id="9812221at2"/>
<gene>
    <name evidence="9" type="ORF">AS156_23515</name>
</gene>
<feature type="transmembrane region" description="Helical" evidence="7">
    <location>
        <begin position="180"/>
        <end position="202"/>
    </location>
</feature>
<evidence type="ECO:0000313" key="10">
    <source>
        <dbReference type="Proteomes" id="UP000057737"/>
    </source>
</evidence>
<dbReference type="InterPro" id="IPR036259">
    <property type="entry name" value="MFS_trans_sf"/>
</dbReference>
<accession>A0A109JB43</accession>
<feature type="transmembrane region" description="Helical" evidence="7">
    <location>
        <begin position="389"/>
        <end position="407"/>
    </location>
</feature>
<dbReference type="PRINTS" id="PR01036">
    <property type="entry name" value="TCRTETB"/>
</dbReference>
<dbReference type="GO" id="GO:0005886">
    <property type="term" value="C:plasma membrane"/>
    <property type="evidence" value="ECO:0007669"/>
    <property type="project" value="UniProtKB-SubCell"/>
</dbReference>
<feature type="domain" description="Major facilitator superfamily (MFS) profile" evidence="8">
    <location>
        <begin position="28"/>
        <end position="480"/>
    </location>
</feature>
<dbReference type="AlphaFoldDB" id="A0A109JB43"/>
<evidence type="ECO:0000259" key="8">
    <source>
        <dbReference type="PROSITE" id="PS50850"/>
    </source>
</evidence>
<sequence>MTDTTHHGAAGGWSPERSAAGGHSPYLIAFVVSIATFMEVLDTTIANVALRYIAGGLAVGIDESTYVITSYLVANAIVLSISGWLSTVIGRKRFYMICVATFALASLLCGLAWSLTALVVFRVLQGLGGGGMATSEQAILADSFPPEKRGQAFAIYGIAVVVAPVVGPTLGGWISDTYSWHWVFLINVPMGLISLVLVGALVSEPFGAEAERRAMLRQGLRVDYVGFVLIAIGLGSLEFVLDEGQRNDWFGSSLITAFAIAAAFSLLAFVVWEILQDDPIVDIRLLGQRQFGACFLVMLGTGAIVIATTQILPQLLQAELGYTAYLAGLVLSPGGLVTMAMMPITGWLIGHVQPKYLLVAGSAIAAFSMWHLTGITGEISYGYAAMSRIYLAFGLPLLFLPVTTASFEGIPPDKTNQASALMNVARNFGGSMGVALAQTVLAQRMQFHQSRLVEHIAPPDLGYQQTLEAMTRFFEAQGSNASDAAGQAIAWVGQTLQQQVDLLAYIDVFRSLAIVGALMIPISLTLKWIDLRGPARGH</sequence>
<keyword evidence="10" id="KW-1185">Reference proteome</keyword>
<dbReference type="Pfam" id="PF07690">
    <property type="entry name" value="MFS_1"/>
    <property type="match status" value="1"/>
</dbReference>
<reference evidence="9 10" key="1">
    <citation type="submission" date="2015-11" db="EMBL/GenBank/DDBJ databases">
        <title>Draft Genome Sequence of the Strain BR 10303 (Bradyrhizobium sp.) isolated from nodules of Centrolobium paraense.</title>
        <authorList>
            <person name="Zelli J.E."/>
            <person name="Simoes-Araujo J.L."/>
            <person name="Barauna A.C."/>
            <person name="Silva K."/>
        </authorList>
    </citation>
    <scope>NUCLEOTIDE SEQUENCE [LARGE SCALE GENOMIC DNA]</scope>
    <source>
        <strain evidence="9 10">BR 10303</strain>
    </source>
</reference>
<dbReference type="InterPro" id="IPR011701">
    <property type="entry name" value="MFS"/>
</dbReference>
<evidence type="ECO:0000256" key="7">
    <source>
        <dbReference type="SAM" id="Phobius"/>
    </source>
</evidence>
<dbReference type="PROSITE" id="PS50850">
    <property type="entry name" value="MFS"/>
    <property type="match status" value="1"/>
</dbReference>
<evidence type="ECO:0000256" key="1">
    <source>
        <dbReference type="ARBA" id="ARBA00004651"/>
    </source>
</evidence>
<evidence type="ECO:0000256" key="5">
    <source>
        <dbReference type="ARBA" id="ARBA00022989"/>
    </source>
</evidence>
<keyword evidence="2" id="KW-0813">Transport</keyword>
<dbReference type="PANTHER" id="PTHR23501">
    <property type="entry name" value="MAJOR FACILITATOR SUPERFAMILY"/>
    <property type="match status" value="1"/>
</dbReference>
<feature type="transmembrane region" description="Helical" evidence="7">
    <location>
        <begin position="26"/>
        <end position="54"/>
    </location>
</feature>
<keyword evidence="4 7" id="KW-0812">Transmembrane</keyword>
<dbReference type="SUPFAM" id="SSF103473">
    <property type="entry name" value="MFS general substrate transporter"/>
    <property type="match status" value="1"/>
</dbReference>
<dbReference type="PANTHER" id="PTHR23501:SF174">
    <property type="entry name" value="MULTIDRUG EXPORT PROTEIN EMRB-RELATED"/>
    <property type="match status" value="1"/>
</dbReference>